<dbReference type="Proteomes" id="UP000005239">
    <property type="component" value="Unassembled WGS sequence"/>
</dbReference>
<dbReference type="GO" id="GO:0009886">
    <property type="term" value="P:post-embryonic animal morphogenesis"/>
    <property type="evidence" value="ECO:0007669"/>
    <property type="project" value="EnsemblMetazoa"/>
</dbReference>
<dbReference type="InterPro" id="IPR031701">
    <property type="entry name" value="SIX1_SD"/>
</dbReference>
<dbReference type="SMART" id="SM00389">
    <property type="entry name" value="HOX"/>
    <property type="match status" value="1"/>
</dbReference>
<accession>A0A8R1Y5P7</accession>
<proteinExistence type="inferred from homology"/>
<evidence type="ECO:0000256" key="9">
    <source>
        <dbReference type="SAM" id="MobiDB-lite"/>
    </source>
</evidence>
<evidence type="ECO:0000256" key="8">
    <source>
        <dbReference type="RuleBase" id="RU000682"/>
    </source>
</evidence>
<dbReference type="Gene3D" id="1.10.10.60">
    <property type="entry name" value="Homeodomain-like"/>
    <property type="match status" value="1"/>
</dbReference>
<feature type="region of interest" description="Disordered" evidence="9">
    <location>
        <begin position="1"/>
        <end position="36"/>
    </location>
</feature>
<dbReference type="OrthoDB" id="3501850at2759"/>
<evidence type="ECO:0000256" key="7">
    <source>
        <dbReference type="PROSITE-ProRule" id="PRU00108"/>
    </source>
</evidence>
<organism evidence="10 11">
    <name type="scientific">Pristionchus pacificus</name>
    <name type="common">Parasitic nematode worm</name>
    <dbReference type="NCBI Taxonomy" id="54126"/>
    <lineage>
        <taxon>Eukaryota</taxon>
        <taxon>Metazoa</taxon>
        <taxon>Ecdysozoa</taxon>
        <taxon>Nematoda</taxon>
        <taxon>Chromadorea</taxon>
        <taxon>Rhabditida</taxon>
        <taxon>Rhabditina</taxon>
        <taxon>Diplogasteromorpha</taxon>
        <taxon>Diplogasteroidea</taxon>
        <taxon>Neodiplogasteridae</taxon>
        <taxon>Pristionchus</taxon>
    </lineage>
</organism>
<keyword evidence="4 7" id="KW-0238">DNA-binding</keyword>
<feature type="compositionally biased region" description="Acidic residues" evidence="9">
    <location>
        <begin position="311"/>
        <end position="321"/>
    </location>
</feature>
<evidence type="ECO:0000256" key="4">
    <source>
        <dbReference type="ARBA" id="ARBA00023125"/>
    </source>
</evidence>
<evidence type="ECO:0000256" key="5">
    <source>
        <dbReference type="ARBA" id="ARBA00023155"/>
    </source>
</evidence>
<dbReference type="GO" id="GO:0005667">
    <property type="term" value="C:transcription regulator complex"/>
    <property type="evidence" value="ECO:0000318"/>
    <property type="project" value="GO_Central"/>
</dbReference>
<name>A0A2A6C0T9_PRIPA</name>
<dbReference type="PANTHER" id="PTHR10390:SF33">
    <property type="entry name" value="PROTEIN OPTIX"/>
    <property type="match status" value="1"/>
</dbReference>
<dbReference type="GO" id="GO:0000978">
    <property type="term" value="F:RNA polymerase II cis-regulatory region sequence-specific DNA binding"/>
    <property type="evidence" value="ECO:0000318"/>
    <property type="project" value="GO_Central"/>
</dbReference>
<dbReference type="Pfam" id="PF00046">
    <property type="entry name" value="Homeodomain"/>
    <property type="match status" value="1"/>
</dbReference>
<comment type="similarity">
    <text evidence="2">Belongs to the SIX/Sine oculis homeobox family.</text>
</comment>
<keyword evidence="3" id="KW-0217">Developmental protein</keyword>
<feature type="region of interest" description="Disordered" evidence="9">
    <location>
        <begin position="76"/>
        <end position="111"/>
    </location>
</feature>
<evidence type="ECO:0000313" key="10">
    <source>
        <dbReference type="EnsemblMetazoa" id="PPA02078.1"/>
    </source>
</evidence>
<evidence type="ECO:0000256" key="2">
    <source>
        <dbReference type="ARBA" id="ARBA00008161"/>
    </source>
</evidence>
<protein>
    <submittedName>
        <fullName evidence="10">Ceh-32</fullName>
    </submittedName>
</protein>
<feature type="DNA-binding region" description="Homeobox" evidence="7">
    <location>
        <begin position="229"/>
        <end position="288"/>
    </location>
</feature>
<feature type="region of interest" description="Disordered" evidence="9">
    <location>
        <begin position="403"/>
        <end position="465"/>
    </location>
</feature>
<dbReference type="GO" id="GO:0000981">
    <property type="term" value="F:DNA-binding transcription factor activity, RNA polymerase II-specific"/>
    <property type="evidence" value="ECO:0000318"/>
    <property type="project" value="GO_Central"/>
</dbReference>
<evidence type="ECO:0000256" key="6">
    <source>
        <dbReference type="ARBA" id="ARBA00023242"/>
    </source>
</evidence>
<dbReference type="GO" id="GO:0005634">
    <property type="term" value="C:nucleus"/>
    <property type="evidence" value="ECO:0000318"/>
    <property type="project" value="GO_Central"/>
</dbReference>
<reference evidence="11" key="1">
    <citation type="journal article" date="2008" name="Nat. Genet.">
        <title>The Pristionchus pacificus genome provides a unique perspective on nematode lifestyle and parasitism.</title>
        <authorList>
            <person name="Dieterich C."/>
            <person name="Clifton S.W."/>
            <person name="Schuster L.N."/>
            <person name="Chinwalla A."/>
            <person name="Delehaunty K."/>
            <person name="Dinkelacker I."/>
            <person name="Fulton L."/>
            <person name="Fulton R."/>
            <person name="Godfrey J."/>
            <person name="Minx P."/>
            <person name="Mitreva M."/>
            <person name="Roeseler W."/>
            <person name="Tian H."/>
            <person name="Witte H."/>
            <person name="Yang S.P."/>
            <person name="Wilson R.K."/>
            <person name="Sommer R.J."/>
        </authorList>
    </citation>
    <scope>NUCLEOTIDE SEQUENCE [LARGE SCALE GENOMIC DNA]</scope>
    <source>
        <strain evidence="11">PS312</strain>
    </source>
</reference>
<comment type="subcellular location">
    <subcellularLocation>
        <location evidence="1 7 8">Nucleus</location>
    </subcellularLocation>
</comment>
<dbReference type="EnsemblMetazoa" id="PPA02078.1">
    <property type="protein sequence ID" value="PPA02078.1"/>
    <property type="gene ID" value="WBGene00091632"/>
</dbReference>
<feature type="region of interest" description="Disordered" evidence="9">
    <location>
        <begin position="301"/>
        <end position="336"/>
    </location>
</feature>
<dbReference type="InterPro" id="IPR009057">
    <property type="entry name" value="Homeodomain-like_sf"/>
</dbReference>
<keyword evidence="6 7" id="KW-0539">Nucleus</keyword>
<keyword evidence="11" id="KW-1185">Reference proteome</keyword>
<dbReference type="PROSITE" id="PS50071">
    <property type="entry name" value="HOMEOBOX_2"/>
    <property type="match status" value="1"/>
</dbReference>
<feature type="compositionally biased region" description="Pro residues" evidence="9">
    <location>
        <begin position="81"/>
        <end position="97"/>
    </location>
</feature>
<dbReference type="SUPFAM" id="SSF46689">
    <property type="entry name" value="Homeodomain-like"/>
    <property type="match status" value="1"/>
</dbReference>
<dbReference type="Pfam" id="PF16878">
    <property type="entry name" value="SIX1_SD"/>
    <property type="match status" value="1"/>
</dbReference>
<evidence type="ECO:0000256" key="3">
    <source>
        <dbReference type="ARBA" id="ARBA00022473"/>
    </source>
</evidence>
<dbReference type="InterPro" id="IPR001356">
    <property type="entry name" value="HD"/>
</dbReference>
<dbReference type="AlphaFoldDB" id="A0A2A6C0T9"/>
<dbReference type="CDD" id="cd00086">
    <property type="entry name" value="homeodomain"/>
    <property type="match status" value="1"/>
</dbReference>
<feature type="compositionally biased region" description="Polar residues" evidence="9">
    <location>
        <begin position="98"/>
        <end position="111"/>
    </location>
</feature>
<gene>
    <name evidence="10" type="primary">WBGene00091632</name>
</gene>
<dbReference type="GO" id="GO:0030182">
    <property type="term" value="P:neuron differentiation"/>
    <property type="evidence" value="ECO:0007669"/>
    <property type="project" value="EnsemblMetazoa"/>
</dbReference>
<keyword evidence="5 7" id="KW-0371">Homeobox</keyword>
<feature type="compositionally biased region" description="Low complexity" evidence="9">
    <location>
        <begin position="403"/>
        <end position="422"/>
    </location>
</feature>
<dbReference type="GO" id="GO:0006357">
    <property type="term" value="P:regulation of transcription by RNA polymerase II"/>
    <property type="evidence" value="ECO:0000318"/>
    <property type="project" value="GO_Central"/>
</dbReference>
<feature type="compositionally biased region" description="Low complexity" evidence="9">
    <location>
        <begin position="445"/>
        <end position="455"/>
    </location>
</feature>
<dbReference type="PANTHER" id="PTHR10390">
    <property type="entry name" value="HOMEOBOX PROTEIN SIX"/>
    <property type="match status" value="1"/>
</dbReference>
<dbReference type="FunFam" id="1.10.10.60:FF:000046">
    <property type="entry name" value="SIX homeobox 3"/>
    <property type="match status" value="1"/>
</dbReference>
<evidence type="ECO:0000256" key="1">
    <source>
        <dbReference type="ARBA" id="ARBA00004123"/>
    </source>
</evidence>
<sequence length="465" mass="49499">MMVEEEPGPHGSPGPSDGSPSPVPTGTQLPLLPQGVFPSTGFPVDMQKMWMSLMMQMQSGGGFPVAAAALAQLQQAQQQPGLPPGLAPGAPLVPRPPSSDTALSPGSSGCSVTADQVSKRCEMLEESGDVDSLAKFLYALPREVADEVGNQEPVLRARAIVYFHMGMFAEMKTILAGHKFAADCHAKLQMLWQEAHYQEAEKARGRPLGPVDKYRVRKKFPMPRTIWDGEQKTHCFKERTRSLLREWYLKDPYPNPSKKKELASATGLTAMQVGNWFKNRRQRDRAAAAKNKSNCVGVELKKAGGSSGFSSDEEDDFDDSTTDSPSPHDDPADLSTSSLLASSLLGKRPAGGGLLAAFGGQEGPLGTPALNPILLNMMMTMNPAFLGMLQLQQQQQPQLAAAAAAPSLAATPPATPATGSAPKRSRLMIDEILNLKTAKDERHSASPASAASSGATDQSPNTSTG</sequence>
<feature type="compositionally biased region" description="Polar residues" evidence="9">
    <location>
        <begin position="456"/>
        <end position="465"/>
    </location>
</feature>
<evidence type="ECO:0000313" key="11">
    <source>
        <dbReference type="Proteomes" id="UP000005239"/>
    </source>
</evidence>
<accession>A0A2A6C0T9</accession>
<reference evidence="10" key="2">
    <citation type="submission" date="2022-06" db="UniProtKB">
        <authorList>
            <consortium name="EnsemblMetazoa"/>
        </authorList>
    </citation>
    <scope>IDENTIFICATION</scope>
    <source>
        <strain evidence="10">PS312</strain>
    </source>
</reference>